<reference evidence="2 3" key="1">
    <citation type="submission" date="2018-06" db="EMBL/GenBank/DDBJ databases">
        <authorList>
            <person name="Strepis N."/>
        </authorList>
    </citation>
    <scope>NUCLEOTIDE SEQUENCE [LARGE SCALE GENOMIC DNA]</scope>
    <source>
        <strain evidence="2">LUCI</strain>
    </source>
</reference>
<feature type="transmembrane region" description="Helical" evidence="1">
    <location>
        <begin position="20"/>
        <end position="45"/>
    </location>
</feature>
<sequence>MKISYRKWKVGKKSFCWDVLILMVVSIFIGSLLAGTLSFSANAYFSKTLSNLVGDYGQYDVIIQVREELKQDAEEQINKVIADAFPGAVMKEGPTITGKTSIFISLPEQFKTKQVYDDLSKTFGSIPGGAAVGVMTDPRLTIRGVPDGAKNMVMDKISQLDGVRFAFHDGASIGVVLTSFNKSAAVSEQIKNLLKHYQVIEISFPVGSEPSNPIRLGDTIANDMQNQLKLEYARNVSIGGKNDDMTYMVGTMMELKRFLADYATQVTLKPAGGTKFVPDEVLVFQGTAPQAPQAGSPVNKANVLVKITDVHADGTAAGLIIQGDASALTNLQGYKVNNSVIDAAVATASYRNPRQQLGNALNETAKVVGQIPGFVQDAQNMGQVALGALNNYDTSVAAIRSTLDGVRDAGNSIQSATSGLTNMNTGGMQAQLANSSKALSSLITTLKVVKMLQPDVANTIDGLNGTRQNLDNLKAGLSALDNVAADARQAKATVDNIVVTGNNALNTLQAFDVNGARTSLQNANKHLAELQQMNLPLITAQLQYLSTAVPNLKDEDISHSMALLDKFIGGQVIPGARIQILTTNNISTDAVMPIVTHDAGYNNVSLYSTSLGVIEPNPRSEMYEVLNQVKAILAGLTSLVMTILFLALDHTSIMAVIRRRRLSGTVKAKGWRKVLKQVTAIFSAPERQYGMVVGAILLTAMFILSGGGIPYLPWIGVPVIGAFLGSIMAGYADKINPVAGDEVMAGQALGMSFDDIMREIVIPNGRPGVMQKLNKRKLQFK</sequence>
<evidence type="ECO:0000313" key="2">
    <source>
        <dbReference type="EMBL" id="VBB09266.1"/>
    </source>
</evidence>
<proteinExistence type="predicted"/>
<dbReference type="RefSeq" id="WP_122630069.1">
    <property type="nucleotide sequence ID" value="NZ_UPPP01000116.1"/>
</dbReference>
<keyword evidence="1" id="KW-0812">Transmembrane</keyword>
<keyword evidence="3" id="KW-1185">Reference proteome</keyword>
<feature type="transmembrane region" description="Helical" evidence="1">
    <location>
        <begin position="711"/>
        <end position="732"/>
    </location>
</feature>
<dbReference type="EMBL" id="UPPP01000116">
    <property type="protein sequence ID" value="VBB09266.1"/>
    <property type="molecule type" value="Genomic_DNA"/>
</dbReference>
<dbReference type="Proteomes" id="UP000277811">
    <property type="component" value="Unassembled WGS sequence"/>
</dbReference>
<dbReference type="AlphaFoldDB" id="A0A498R976"/>
<feature type="transmembrane region" description="Helical" evidence="1">
    <location>
        <begin position="631"/>
        <end position="657"/>
    </location>
</feature>
<accession>A0A498R976</accession>
<protein>
    <submittedName>
        <fullName evidence="2">Uncharacterized protein</fullName>
    </submittedName>
</protein>
<feature type="transmembrane region" description="Helical" evidence="1">
    <location>
        <begin position="689"/>
        <end position="705"/>
    </location>
</feature>
<gene>
    <name evidence="2" type="ORF">LUCI_4556</name>
</gene>
<keyword evidence="1" id="KW-0472">Membrane</keyword>
<keyword evidence="1" id="KW-1133">Transmembrane helix</keyword>
<name>A0A498R976_9FIRM</name>
<evidence type="ECO:0000313" key="3">
    <source>
        <dbReference type="Proteomes" id="UP000277811"/>
    </source>
</evidence>
<dbReference type="OrthoDB" id="2109928at2"/>
<evidence type="ECO:0000256" key="1">
    <source>
        <dbReference type="SAM" id="Phobius"/>
    </source>
</evidence>
<organism evidence="2 3">
    <name type="scientific">Lucifera butyrica</name>
    <dbReference type="NCBI Taxonomy" id="1351585"/>
    <lineage>
        <taxon>Bacteria</taxon>
        <taxon>Bacillati</taxon>
        <taxon>Bacillota</taxon>
        <taxon>Negativicutes</taxon>
        <taxon>Veillonellales</taxon>
        <taxon>Veillonellaceae</taxon>
        <taxon>Lucifera</taxon>
    </lineage>
</organism>